<dbReference type="PANTHER" id="PTHR43877">
    <property type="entry name" value="AMINOALKYLPHOSPHONATE N-ACETYLTRANSFERASE-RELATED-RELATED"/>
    <property type="match status" value="1"/>
</dbReference>
<reference evidence="4 5" key="1">
    <citation type="journal article" date="2016" name="Nat. Commun.">
        <title>Thousands of microbial genomes shed light on interconnected biogeochemical processes in an aquifer system.</title>
        <authorList>
            <person name="Anantharaman K."/>
            <person name="Brown C.T."/>
            <person name="Hug L.A."/>
            <person name="Sharon I."/>
            <person name="Castelle C.J."/>
            <person name="Probst A.J."/>
            <person name="Thomas B.C."/>
            <person name="Singh A."/>
            <person name="Wilkins M.J."/>
            <person name="Karaoz U."/>
            <person name="Brodie E.L."/>
            <person name="Williams K.H."/>
            <person name="Hubbard S.S."/>
            <person name="Banfield J.F."/>
        </authorList>
    </citation>
    <scope>NUCLEOTIDE SEQUENCE [LARGE SCALE GENOMIC DNA]</scope>
</reference>
<feature type="domain" description="N-acetyltransferase" evidence="3">
    <location>
        <begin position="1"/>
        <end position="160"/>
    </location>
</feature>
<organism evidence="4 5">
    <name type="scientific">Candidatus Solincola sediminis</name>
    <dbReference type="NCBI Taxonomy" id="1797199"/>
    <lineage>
        <taxon>Bacteria</taxon>
        <taxon>Bacillati</taxon>
        <taxon>Actinomycetota</taxon>
        <taxon>Candidatus Geothermincolia</taxon>
        <taxon>Candidatus Geothermincolales</taxon>
        <taxon>Candidatus Geothermincolaceae</taxon>
        <taxon>Candidatus Solincola</taxon>
    </lineage>
</organism>
<dbReference type="GO" id="GO:0016747">
    <property type="term" value="F:acyltransferase activity, transferring groups other than amino-acyl groups"/>
    <property type="evidence" value="ECO:0007669"/>
    <property type="project" value="InterPro"/>
</dbReference>
<proteinExistence type="predicted"/>
<dbReference type="PROSITE" id="PS51186">
    <property type="entry name" value="GNAT"/>
    <property type="match status" value="1"/>
</dbReference>
<evidence type="ECO:0000256" key="2">
    <source>
        <dbReference type="ARBA" id="ARBA00023315"/>
    </source>
</evidence>
<dbReference type="Proteomes" id="UP000177876">
    <property type="component" value="Unassembled WGS sequence"/>
</dbReference>
<gene>
    <name evidence="4" type="ORF">A2Y75_11615</name>
</gene>
<dbReference type="AlphaFoldDB" id="A0A1F2WRR2"/>
<dbReference type="InterPro" id="IPR016181">
    <property type="entry name" value="Acyl_CoA_acyltransferase"/>
</dbReference>
<dbReference type="STRING" id="1797197.A2Y75_11615"/>
<name>A0A1F2WRR2_9ACTN</name>
<dbReference type="EMBL" id="MELK01000015">
    <property type="protein sequence ID" value="OFW59515.1"/>
    <property type="molecule type" value="Genomic_DNA"/>
</dbReference>
<evidence type="ECO:0000313" key="5">
    <source>
        <dbReference type="Proteomes" id="UP000177876"/>
    </source>
</evidence>
<comment type="caution">
    <text evidence="4">The sequence shown here is derived from an EMBL/GenBank/DDBJ whole genome shotgun (WGS) entry which is preliminary data.</text>
</comment>
<protein>
    <recommendedName>
        <fullName evidence="3">N-acetyltransferase domain-containing protein</fullName>
    </recommendedName>
</protein>
<dbReference type="CDD" id="cd04301">
    <property type="entry name" value="NAT_SF"/>
    <property type="match status" value="1"/>
</dbReference>
<accession>A0A1F2WRR2</accession>
<dbReference type="SUPFAM" id="SSF55729">
    <property type="entry name" value="Acyl-CoA N-acyltransferases (Nat)"/>
    <property type="match status" value="1"/>
</dbReference>
<dbReference type="InterPro" id="IPR050832">
    <property type="entry name" value="Bact_Acetyltransf"/>
</dbReference>
<evidence type="ECO:0000313" key="4">
    <source>
        <dbReference type="EMBL" id="OFW59515.1"/>
    </source>
</evidence>
<sequence>MEIREAGKGDCALLANLIRDSFKEVAERFDLTRENAPTHPYFCTEDWVESALDKGVRFFIMVINGSPCGCVGVEKGGDRKFFMERLAVLPECRGLGFGEALVQHALTVAKKAGARDLLIGVISGELKLLDWYRGLGFVEVGRKHFEHLPFQVVFMSHKLSASRKLADN</sequence>
<evidence type="ECO:0000259" key="3">
    <source>
        <dbReference type="PROSITE" id="PS51186"/>
    </source>
</evidence>
<keyword evidence="2" id="KW-0012">Acyltransferase</keyword>
<dbReference type="InterPro" id="IPR000182">
    <property type="entry name" value="GNAT_dom"/>
</dbReference>
<keyword evidence="1" id="KW-0808">Transferase</keyword>
<dbReference type="Pfam" id="PF00583">
    <property type="entry name" value="Acetyltransf_1"/>
    <property type="match status" value="1"/>
</dbReference>
<dbReference type="Gene3D" id="3.40.630.30">
    <property type="match status" value="1"/>
</dbReference>
<evidence type="ECO:0000256" key="1">
    <source>
        <dbReference type="ARBA" id="ARBA00022679"/>
    </source>
</evidence>